<feature type="domain" description="Reverse transcriptase" evidence="1">
    <location>
        <begin position="32"/>
        <end position="306"/>
    </location>
</feature>
<proteinExistence type="predicted"/>
<keyword evidence="3" id="KW-1185">Reference proteome</keyword>
<sequence>TQPDTGPDGIPNELIKIAETLLTPPLTCIFNTCFRQANFPPPWKNSCTAIIRKAAKDDYTNPNAYQPIALLNTLGKLFEKIINTRLNHWAYISKSIHPGNVGGIPGRSINDAFTTLMSWINHKWREGKIVAGMFLDIKSAYPSVQKDRLIHILKQKQFPPYWYYIIESFLSSRKTHVRLNQFISHNFQIPNGLPQGSPLSVMLYLLYNSSLLLPNPPSLNEDNLSLAHIDDITHLVATNTIQQGKTKVEEVMLRSKGWASIHGALFDEKKTNIIIFTRKKQPLKEFVIAGATYTLQKEVRWLGITLTPTLAPTRHIQIMKTKAKTTLNQPSRII</sequence>
<dbReference type="InterPro" id="IPR043502">
    <property type="entry name" value="DNA/RNA_pol_sf"/>
</dbReference>
<dbReference type="PANTHER" id="PTHR33481">
    <property type="entry name" value="REVERSE TRANSCRIPTASE"/>
    <property type="match status" value="1"/>
</dbReference>
<evidence type="ECO:0000259" key="1">
    <source>
        <dbReference type="PROSITE" id="PS50878"/>
    </source>
</evidence>
<dbReference type="SUPFAM" id="SSF56672">
    <property type="entry name" value="DNA/RNA polymerases"/>
    <property type="match status" value="1"/>
</dbReference>
<dbReference type="AlphaFoldDB" id="A0A9Q3F6K4"/>
<feature type="non-terminal residue" evidence="2">
    <location>
        <position position="1"/>
    </location>
</feature>
<dbReference type="OrthoDB" id="3044497at2759"/>
<dbReference type="PROSITE" id="PS50878">
    <property type="entry name" value="RT_POL"/>
    <property type="match status" value="1"/>
</dbReference>
<accession>A0A9Q3F6K4</accession>
<dbReference type="PANTHER" id="PTHR33481:SF1">
    <property type="entry name" value="ENDONUCLEASE_EXONUCLEASE_PHOSPHATASE DOMAIN-CONTAINING PROTEIN-RELATED"/>
    <property type="match status" value="1"/>
</dbReference>
<dbReference type="Pfam" id="PF00078">
    <property type="entry name" value="RVT_1"/>
    <property type="match status" value="1"/>
</dbReference>
<dbReference type="Proteomes" id="UP000765509">
    <property type="component" value="Unassembled WGS sequence"/>
</dbReference>
<evidence type="ECO:0000313" key="3">
    <source>
        <dbReference type="Proteomes" id="UP000765509"/>
    </source>
</evidence>
<protein>
    <recommendedName>
        <fullName evidence="1">Reverse transcriptase domain-containing protein</fullName>
    </recommendedName>
</protein>
<evidence type="ECO:0000313" key="2">
    <source>
        <dbReference type="EMBL" id="MBW0533449.1"/>
    </source>
</evidence>
<organism evidence="2 3">
    <name type="scientific">Austropuccinia psidii MF-1</name>
    <dbReference type="NCBI Taxonomy" id="1389203"/>
    <lineage>
        <taxon>Eukaryota</taxon>
        <taxon>Fungi</taxon>
        <taxon>Dikarya</taxon>
        <taxon>Basidiomycota</taxon>
        <taxon>Pucciniomycotina</taxon>
        <taxon>Pucciniomycetes</taxon>
        <taxon>Pucciniales</taxon>
        <taxon>Sphaerophragmiaceae</taxon>
        <taxon>Austropuccinia</taxon>
    </lineage>
</organism>
<dbReference type="InterPro" id="IPR000477">
    <property type="entry name" value="RT_dom"/>
</dbReference>
<comment type="caution">
    <text evidence="2">The sequence shown here is derived from an EMBL/GenBank/DDBJ whole genome shotgun (WGS) entry which is preliminary data.</text>
</comment>
<reference evidence="2" key="1">
    <citation type="submission" date="2021-03" db="EMBL/GenBank/DDBJ databases">
        <title>Draft genome sequence of rust myrtle Austropuccinia psidii MF-1, a brazilian biotype.</title>
        <authorList>
            <person name="Quecine M.C."/>
            <person name="Pachon D.M.R."/>
            <person name="Bonatelli M.L."/>
            <person name="Correr F.H."/>
            <person name="Franceschini L.M."/>
            <person name="Leite T.F."/>
            <person name="Margarido G.R.A."/>
            <person name="Almeida C.A."/>
            <person name="Ferrarezi J.A."/>
            <person name="Labate C.A."/>
        </authorList>
    </citation>
    <scope>NUCLEOTIDE SEQUENCE</scope>
    <source>
        <strain evidence="2">MF-1</strain>
    </source>
</reference>
<dbReference type="CDD" id="cd01650">
    <property type="entry name" value="RT_nLTR_like"/>
    <property type="match status" value="1"/>
</dbReference>
<dbReference type="EMBL" id="AVOT02038546">
    <property type="protein sequence ID" value="MBW0533449.1"/>
    <property type="molecule type" value="Genomic_DNA"/>
</dbReference>
<name>A0A9Q3F6K4_9BASI</name>
<gene>
    <name evidence="2" type="ORF">O181_073164</name>
</gene>